<keyword evidence="3" id="KW-1185">Reference proteome</keyword>
<evidence type="ECO:0000256" key="1">
    <source>
        <dbReference type="SAM" id="SignalP"/>
    </source>
</evidence>
<gene>
    <name evidence="2" type="ORF">PPENT_87.1.T0750120</name>
</gene>
<dbReference type="AlphaFoldDB" id="A0A8S1VVT7"/>
<comment type="caution">
    <text evidence="2">The sequence shown here is derived from an EMBL/GenBank/DDBJ whole genome shotgun (WGS) entry which is preliminary data.</text>
</comment>
<feature type="chain" id="PRO_5035804659" description="Transmembrane protein" evidence="1">
    <location>
        <begin position="23"/>
        <end position="124"/>
    </location>
</feature>
<evidence type="ECO:0000313" key="2">
    <source>
        <dbReference type="EMBL" id="CAD8180941.1"/>
    </source>
</evidence>
<dbReference type="Proteomes" id="UP000689195">
    <property type="component" value="Unassembled WGS sequence"/>
</dbReference>
<name>A0A8S1VVT7_9CILI</name>
<protein>
    <recommendedName>
        <fullName evidence="4">Transmembrane protein</fullName>
    </recommendedName>
</protein>
<reference evidence="2" key="1">
    <citation type="submission" date="2021-01" db="EMBL/GenBank/DDBJ databases">
        <authorList>
            <consortium name="Genoscope - CEA"/>
            <person name="William W."/>
        </authorList>
    </citation>
    <scope>NUCLEOTIDE SEQUENCE</scope>
</reference>
<proteinExistence type="predicted"/>
<organism evidence="2 3">
    <name type="scientific">Paramecium pentaurelia</name>
    <dbReference type="NCBI Taxonomy" id="43138"/>
    <lineage>
        <taxon>Eukaryota</taxon>
        <taxon>Sar</taxon>
        <taxon>Alveolata</taxon>
        <taxon>Ciliophora</taxon>
        <taxon>Intramacronucleata</taxon>
        <taxon>Oligohymenophorea</taxon>
        <taxon>Peniculida</taxon>
        <taxon>Parameciidae</taxon>
        <taxon>Paramecium</taxon>
    </lineage>
</organism>
<sequence length="124" mass="14293">MILFDHIIIMMLLLLRINQVLNNVVKNEIHQIFSNKIVKTKKMSLHSSFGYDSLRSVIFAKAIKKCEQIQNEYYSSESCSDIKSSISSDSEKQIFDREFASESAESKTVFNNQQSSLSQFNTQQ</sequence>
<keyword evidence="1" id="KW-0732">Signal</keyword>
<evidence type="ECO:0000313" key="3">
    <source>
        <dbReference type="Proteomes" id="UP000689195"/>
    </source>
</evidence>
<accession>A0A8S1VVT7</accession>
<dbReference type="OrthoDB" id="306762at2759"/>
<feature type="signal peptide" evidence="1">
    <location>
        <begin position="1"/>
        <end position="22"/>
    </location>
</feature>
<dbReference type="EMBL" id="CAJJDO010000075">
    <property type="protein sequence ID" value="CAD8180941.1"/>
    <property type="molecule type" value="Genomic_DNA"/>
</dbReference>
<evidence type="ECO:0008006" key="4">
    <source>
        <dbReference type="Google" id="ProtNLM"/>
    </source>
</evidence>